<feature type="non-terminal residue" evidence="1">
    <location>
        <position position="1"/>
    </location>
</feature>
<organism evidence="1">
    <name type="scientific">marine sediment metagenome</name>
    <dbReference type="NCBI Taxonomy" id="412755"/>
    <lineage>
        <taxon>unclassified sequences</taxon>
        <taxon>metagenomes</taxon>
        <taxon>ecological metagenomes</taxon>
    </lineage>
</organism>
<reference evidence="1" key="1">
    <citation type="journal article" date="2014" name="Front. Microbiol.">
        <title>High frequency of phylogenetically diverse reductive dehalogenase-homologous genes in deep subseafloor sedimentary metagenomes.</title>
        <authorList>
            <person name="Kawai M."/>
            <person name="Futagami T."/>
            <person name="Toyoda A."/>
            <person name="Takaki Y."/>
            <person name="Nishi S."/>
            <person name="Hori S."/>
            <person name="Arai W."/>
            <person name="Tsubouchi T."/>
            <person name="Morono Y."/>
            <person name="Uchiyama I."/>
            <person name="Ito T."/>
            <person name="Fujiyama A."/>
            <person name="Inagaki F."/>
            <person name="Takami H."/>
        </authorList>
    </citation>
    <scope>NUCLEOTIDE SEQUENCE</scope>
    <source>
        <strain evidence="1">Expedition CK06-06</strain>
    </source>
</reference>
<accession>X1MPP8</accession>
<dbReference type="AlphaFoldDB" id="X1MPP8"/>
<name>X1MPP8_9ZZZZ</name>
<comment type="caution">
    <text evidence="1">The sequence shown here is derived from an EMBL/GenBank/DDBJ whole genome shotgun (WGS) entry which is preliminary data.</text>
</comment>
<sequence length="48" mass="5561">VPNGATFNMKRLGNLQFIHVFKIYENKSSGNQFSILQNDYLEVNKTLE</sequence>
<proteinExistence type="predicted"/>
<gene>
    <name evidence="1" type="ORF">S06H3_47250</name>
</gene>
<protein>
    <submittedName>
        <fullName evidence="1">Uncharacterized protein</fullName>
    </submittedName>
</protein>
<dbReference type="EMBL" id="BARV01029667">
    <property type="protein sequence ID" value="GAI33308.1"/>
    <property type="molecule type" value="Genomic_DNA"/>
</dbReference>
<evidence type="ECO:0000313" key="1">
    <source>
        <dbReference type="EMBL" id="GAI33308.1"/>
    </source>
</evidence>